<evidence type="ECO:0000259" key="6">
    <source>
        <dbReference type="PROSITE" id="PS00799"/>
    </source>
</evidence>
<proteinExistence type="inferred from homology"/>
<evidence type="ECO:0000256" key="1">
    <source>
        <dbReference type="ARBA" id="ARBA00004613"/>
    </source>
</evidence>
<reference evidence="7 8" key="1">
    <citation type="submission" date="2021-06" db="EMBL/GenBank/DDBJ databases">
        <authorList>
            <person name="Palmer J.M."/>
        </authorList>
    </citation>
    <scope>NUCLEOTIDE SEQUENCE [LARGE SCALE GENOMIC DNA]</scope>
    <source>
        <strain evidence="7 8">XC_2019</strain>
        <tissue evidence="7">Muscle</tissue>
    </source>
</reference>
<dbReference type="PANTHER" id="PTHR12274">
    <property type="entry name" value="GRANULIN"/>
    <property type="match status" value="1"/>
</dbReference>
<evidence type="ECO:0000256" key="4">
    <source>
        <dbReference type="ARBA" id="ARBA00023157"/>
    </source>
</evidence>
<dbReference type="PANTHER" id="PTHR12274:SF3">
    <property type="entry name" value="PROGRANULIN"/>
    <property type="match status" value="1"/>
</dbReference>
<feature type="chain" id="PRO_5046003129" description="Granulins domain-containing protein" evidence="5">
    <location>
        <begin position="24"/>
        <end position="173"/>
    </location>
</feature>
<protein>
    <recommendedName>
        <fullName evidence="6">Granulins domain-containing protein</fullName>
    </recommendedName>
</protein>
<comment type="caution">
    <text evidence="7">The sequence shown here is derived from an EMBL/GenBank/DDBJ whole genome shotgun (WGS) entry which is preliminary data.</text>
</comment>
<keyword evidence="3" id="KW-0964">Secreted</keyword>
<feature type="domain" description="Granulins" evidence="6">
    <location>
        <begin position="124"/>
        <end position="137"/>
    </location>
</feature>
<feature type="signal peptide" evidence="5">
    <location>
        <begin position="1"/>
        <end position="23"/>
    </location>
</feature>
<comment type="similarity">
    <text evidence="2">Belongs to the granulin family.</text>
</comment>
<keyword evidence="8" id="KW-1185">Reference proteome</keyword>
<dbReference type="InterPro" id="IPR000118">
    <property type="entry name" value="Granulin"/>
</dbReference>
<keyword evidence="4" id="KW-1015">Disulfide bond</keyword>
<evidence type="ECO:0000256" key="5">
    <source>
        <dbReference type="SAM" id="SignalP"/>
    </source>
</evidence>
<sequence length="173" mass="18701">MGVLFLALLGLSAALICPDGGMCEDKNTCCKNTQGGYGCCPLPHVSHSLVKAECCSDHLHCCYEGTVCDLIHQKCVNKTVSLPWMRRLPTKQRSSTSQTTSPSVQMTPLAASFTIPPGPAAVCCEDKRHCCPEGSKCDLVHLQCVSSSLESFPLLEKLPAKTSQNKPGWCFHM</sequence>
<evidence type="ECO:0000256" key="3">
    <source>
        <dbReference type="ARBA" id="ARBA00022525"/>
    </source>
</evidence>
<keyword evidence="5" id="KW-0732">Signal</keyword>
<dbReference type="Pfam" id="PF00396">
    <property type="entry name" value="Granulin"/>
    <property type="match status" value="2"/>
</dbReference>
<evidence type="ECO:0000313" key="8">
    <source>
        <dbReference type="Proteomes" id="UP001434883"/>
    </source>
</evidence>
<dbReference type="Gene3D" id="2.10.25.160">
    <property type="entry name" value="Granulin"/>
    <property type="match status" value="2"/>
</dbReference>
<dbReference type="PROSITE" id="PS00799">
    <property type="entry name" value="GRANULINS"/>
    <property type="match status" value="1"/>
</dbReference>
<evidence type="ECO:0000313" key="7">
    <source>
        <dbReference type="EMBL" id="MEQ2191000.1"/>
    </source>
</evidence>
<dbReference type="InterPro" id="IPR039036">
    <property type="entry name" value="Granulin_fam"/>
</dbReference>
<dbReference type="InterPro" id="IPR037277">
    <property type="entry name" value="Granulin_sf"/>
</dbReference>
<dbReference type="Proteomes" id="UP001434883">
    <property type="component" value="Unassembled WGS sequence"/>
</dbReference>
<dbReference type="SUPFAM" id="SSF57277">
    <property type="entry name" value="Granulin repeat"/>
    <property type="match status" value="1"/>
</dbReference>
<evidence type="ECO:0000256" key="2">
    <source>
        <dbReference type="ARBA" id="ARBA00010093"/>
    </source>
</evidence>
<organism evidence="7 8">
    <name type="scientific">Xenoophorus captivus</name>
    <dbReference type="NCBI Taxonomy" id="1517983"/>
    <lineage>
        <taxon>Eukaryota</taxon>
        <taxon>Metazoa</taxon>
        <taxon>Chordata</taxon>
        <taxon>Craniata</taxon>
        <taxon>Vertebrata</taxon>
        <taxon>Euteleostomi</taxon>
        <taxon>Actinopterygii</taxon>
        <taxon>Neopterygii</taxon>
        <taxon>Teleostei</taxon>
        <taxon>Neoteleostei</taxon>
        <taxon>Acanthomorphata</taxon>
        <taxon>Ovalentaria</taxon>
        <taxon>Atherinomorphae</taxon>
        <taxon>Cyprinodontiformes</taxon>
        <taxon>Goodeidae</taxon>
        <taxon>Xenoophorus</taxon>
    </lineage>
</organism>
<comment type="subcellular location">
    <subcellularLocation>
        <location evidence="1">Secreted</location>
    </subcellularLocation>
</comment>
<gene>
    <name evidence="7" type="ORF">XENOCAPTIV_017746</name>
</gene>
<dbReference type="SMART" id="SM00277">
    <property type="entry name" value="GRAN"/>
    <property type="match status" value="2"/>
</dbReference>
<name>A0ABV0Q5E7_9TELE</name>
<accession>A0ABV0Q5E7</accession>
<dbReference type="EMBL" id="JAHRIN010000368">
    <property type="protein sequence ID" value="MEQ2191000.1"/>
    <property type="molecule type" value="Genomic_DNA"/>
</dbReference>